<gene>
    <name evidence="2" type="ORF">AWY79_08445</name>
    <name evidence="3" type="ORF">EDC59_101564</name>
</gene>
<sequence>MPNTLPEQQIALFIDADNAPAKAIEFILTDLAKYGSLAIRRAYGNWKNECLKGWEECLFDKAIQPIQQFDMTKGKNATDMAMTIDAMDILYQKNIGVFGLVSSDCDFAPLATRLRAEGKTVVGYGARRTPEAFTNACTMFSYIDEEPTDKPEKPNRPVDGNSLKGDARLMNLLRSAIDAYAEDDGWANMSQIGQHIRNQSSFDPRNYGYKGLGNLLEAIDLFEVKPIGNGHKIVRDKKRKK</sequence>
<protein>
    <submittedName>
        <fullName evidence="3">Uncharacterized protein (TIGR00288 family)</fullName>
    </submittedName>
</protein>
<dbReference type="Pfam" id="PF12872">
    <property type="entry name" value="OST-HTH"/>
    <property type="match status" value="1"/>
</dbReference>
<dbReference type="Pfam" id="PF01936">
    <property type="entry name" value="NYN"/>
    <property type="match status" value="1"/>
</dbReference>
<keyword evidence="4" id="KW-1185">Reference proteome</keyword>
<evidence type="ECO:0000313" key="4">
    <source>
        <dbReference type="Proteomes" id="UP000055611"/>
    </source>
</evidence>
<dbReference type="PANTHER" id="PTHR35811">
    <property type="entry name" value="SLR1870 PROTEIN"/>
    <property type="match status" value="1"/>
</dbReference>
<dbReference type="RefSeq" id="WP_066802465.1">
    <property type="nucleotide sequence ID" value="NZ_CP014206.1"/>
</dbReference>
<proteinExistence type="predicted"/>
<dbReference type="PANTHER" id="PTHR35811:SF1">
    <property type="entry name" value="HTH OST-TYPE DOMAIN-CONTAINING PROTEIN"/>
    <property type="match status" value="1"/>
</dbReference>
<evidence type="ECO:0000313" key="5">
    <source>
        <dbReference type="Proteomes" id="UP000295506"/>
    </source>
</evidence>
<dbReference type="PROSITE" id="PS51644">
    <property type="entry name" value="HTH_OST"/>
    <property type="match status" value="1"/>
</dbReference>
<dbReference type="InterPro" id="IPR021139">
    <property type="entry name" value="NYN"/>
</dbReference>
<dbReference type="InterPro" id="IPR025605">
    <property type="entry name" value="OST-HTH/LOTUS_dom"/>
</dbReference>
<evidence type="ECO:0000313" key="3">
    <source>
        <dbReference type="EMBL" id="TDT92160.1"/>
    </source>
</evidence>
<dbReference type="OrthoDB" id="9783963at2"/>
<dbReference type="GO" id="GO:0004540">
    <property type="term" value="F:RNA nuclease activity"/>
    <property type="evidence" value="ECO:0007669"/>
    <property type="project" value="InterPro"/>
</dbReference>
<feature type="domain" description="HTH OST-type" evidence="1">
    <location>
        <begin position="165"/>
        <end position="238"/>
    </location>
</feature>
<dbReference type="CDD" id="cd10146">
    <property type="entry name" value="LabA_like_C"/>
    <property type="match status" value="1"/>
</dbReference>
<dbReference type="CDD" id="cd11297">
    <property type="entry name" value="PIN_LabA-like_N_1"/>
    <property type="match status" value="1"/>
</dbReference>
<dbReference type="KEGG" id="dej:AWY79_08445"/>
<reference evidence="2 4" key="1">
    <citation type="journal article" date="2016" name="Front. Microbiol.">
        <title>Genome Sequence of the Piezophilic, Mesophilic Sulfate-Reducing Bacterium Desulfovibrio indicus J2T.</title>
        <authorList>
            <person name="Cao J."/>
            <person name="Maignien L."/>
            <person name="Shao Z."/>
            <person name="Alain K."/>
            <person name="Jebbar M."/>
        </authorList>
    </citation>
    <scope>NUCLEOTIDE SEQUENCE [LARGE SCALE GENOMIC DNA]</scope>
    <source>
        <strain evidence="2 4">J2</strain>
    </source>
</reference>
<name>A0A126QMF7_9BACT</name>
<dbReference type="InterPro" id="IPR041966">
    <property type="entry name" value="LOTUS-like"/>
</dbReference>
<reference evidence="3 5" key="2">
    <citation type="submission" date="2019-03" db="EMBL/GenBank/DDBJ databases">
        <title>Genomic Encyclopedia of Type Strains, Phase IV (KMG-IV): sequencing the most valuable type-strain genomes for metagenomic binning, comparative biology and taxonomic classification.</title>
        <authorList>
            <person name="Goeker M."/>
        </authorList>
    </citation>
    <scope>NUCLEOTIDE SEQUENCE [LARGE SCALE GENOMIC DNA]</scope>
    <source>
        <strain evidence="3 5">DSM 101483</strain>
    </source>
</reference>
<dbReference type="AlphaFoldDB" id="A0A126QMF7"/>
<evidence type="ECO:0000313" key="2">
    <source>
        <dbReference type="EMBL" id="AMK11142.1"/>
    </source>
</evidence>
<dbReference type="Gene3D" id="3.30.420.610">
    <property type="entry name" value="LOTUS domain-like"/>
    <property type="match status" value="1"/>
</dbReference>
<accession>A0A126QMF7</accession>
<dbReference type="EMBL" id="CP014206">
    <property type="protein sequence ID" value="AMK11142.1"/>
    <property type="molecule type" value="Genomic_DNA"/>
</dbReference>
<evidence type="ECO:0000259" key="1">
    <source>
        <dbReference type="PROSITE" id="PS51644"/>
    </source>
</evidence>
<organism evidence="3 5">
    <name type="scientific">Pseudodesulfovibrio indicus</name>
    <dbReference type="NCBI Taxonomy" id="1716143"/>
    <lineage>
        <taxon>Bacteria</taxon>
        <taxon>Pseudomonadati</taxon>
        <taxon>Thermodesulfobacteriota</taxon>
        <taxon>Desulfovibrionia</taxon>
        <taxon>Desulfovibrionales</taxon>
        <taxon>Desulfovibrionaceae</taxon>
    </lineage>
</organism>
<dbReference type="Gene3D" id="3.40.50.1010">
    <property type="entry name" value="5'-nuclease"/>
    <property type="match status" value="1"/>
</dbReference>
<dbReference type="EMBL" id="SOBK01000001">
    <property type="protein sequence ID" value="TDT92160.1"/>
    <property type="molecule type" value="Genomic_DNA"/>
</dbReference>
<dbReference type="Proteomes" id="UP000055611">
    <property type="component" value="Chromosome"/>
</dbReference>
<dbReference type="Proteomes" id="UP000295506">
    <property type="component" value="Unassembled WGS sequence"/>
</dbReference>